<dbReference type="InterPro" id="IPR041527">
    <property type="entry name" value="YhcG_N"/>
</dbReference>
<reference evidence="4" key="1">
    <citation type="journal article" date="2019" name="Int. J. Syst. Evol. Microbiol.">
        <title>The Global Catalogue of Microorganisms (GCM) 10K type strain sequencing project: providing services to taxonomists for standard genome sequencing and annotation.</title>
        <authorList>
            <consortium name="The Broad Institute Genomics Platform"/>
            <consortium name="The Broad Institute Genome Sequencing Center for Infectious Disease"/>
            <person name="Wu L."/>
            <person name="Ma J."/>
        </authorList>
    </citation>
    <scope>NUCLEOTIDE SEQUENCE [LARGE SCALE GENOMIC DNA]</scope>
    <source>
        <strain evidence="4">JCM 5052</strain>
    </source>
</reference>
<dbReference type="PANTHER" id="PTHR30547">
    <property type="entry name" value="UNCHARACTERIZED PROTEIN YHCG-RELATED"/>
    <property type="match status" value="1"/>
</dbReference>
<proteinExistence type="predicted"/>
<protein>
    <submittedName>
        <fullName evidence="3">PDDEXK nuclease domain-containing protein</fullName>
    </submittedName>
</protein>
<sequence>MVNDVGRLRPFGGKVLMSGLGGGSLCERADHAERTREADAHPRTGVELPPGFFELVDDLKAIVTQASVRAQLKVNTELIKMYWEIGRTILDRTEREKWGSKVLERVATELRTAFPNQRSFGARNLKYMQQMARTWPEQIGQQAVAQLPWGHITLLMGRCKTRLELDFYAQQAVRQGWSRVMLDHWIDAQLHLTQGAALNNFDATVPEDSDAVNEVVKDPYRVDFTRLSGKVAERDLEDALVQQLVRFLTELGVGFAFVGRQYPIKVGDEEFRIDLLFYHYKLHRFVVIELKTDKARPAHLGQLGFYVTVVDDLFRDEERDDPTLGILIAKSRDKGTIEYALRSNNAPLAVSTYAALPPHVRELMPSAEDLSRIADDILEGDGEGGGAAG</sequence>
<dbReference type="Pfam" id="PF17761">
    <property type="entry name" value="DUF1016_N"/>
    <property type="match status" value="1"/>
</dbReference>
<name>A0ABP3MK04_9ACTN</name>
<dbReference type="Proteomes" id="UP001501576">
    <property type="component" value="Unassembled WGS sequence"/>
</dbReference>
<evidence type="ECO:0000259" key="2">
    <source>
        <dbReference type="Pfam" id="PF17761"/>
    </source>
</evidence>
<dbReference type="InterPro" id="IPR009362">
    <property type="entry name" value="YhcG_C"/>
</dbReference>
<dbReference type="PANTHER" id="PTHR30547:SF0">
    <property type="entry name" value="BLR8175 PROTEIN"/>
    <property type="match status" value="1"/>
</dbReference>
<dbReference type="EMBL" id="BAAABZ010000013">
    <property type="protein sequence ID" value="GAA0520045.1"/>
    <property type="molecule type" value="Genomic_DNA"/>
</dbReference>
<gene>
    <name evidence="3" type="ORF">GCM10010390_22840</name>
</gene>
<evidence type="ECO:0000259" key="1">
    <source>
        <dbReference type="Pfam" id="PF06250"/>
    </source>
</evidence>
<accession>A0ABP3MK04</accession>
<dbReference type="Pfam" id="PF06250">
    <property type="entry name" value="YhcG_C"/>
    <property type="match status" value="1"/>
</dbReference>
<organism evidence="3 4">
    <name type="scientific">Streptomyces mordarskii</name>
    <dbReference type="NCBI Taxonomy" id="1226758"/>
    <lineage>
        <taxon>Bacteria</taxon>
        <taxon>Bacillati</taxon>
        <taxon>Actinomycetota</taxon>
        <taxon>Actinomycetes</taxon>
        <taxon>Kitasatosporales</taxon>
        <taxon>Streptomycetaceae</taxon>
        <taxon>Streptomyces</taxon>
    </lineage>
</organism>
<dbReference type="Gene3D" id="3.40.1350.10">
    <property type="match status" value="1"/>
</dbReference>
<keyword evidence="4" id="KW-1185">Reference proteome</keyword>
<feature type="domain" description="YhcG N-terminal" evidence="2">
    <location>
        <begin position="59"/>
        <end position="191"/>
    </location>
</feature>
<evidence type="ECO:0000313" key="4">
    <source>
        <dbReference type="Proteomes" id="UP001501576"/>
    </source>
</evidence>
<feature type="domain" description="YhcG PDDEXK nuclease" evidence="1">
    <location>
        <begin position="214"/>
        <end position="358"/>
    </location>
</feature>
<evidence type="ECO:0000313" key="3">
    <source>
        <dbReference type="EMBL" id="GAA0520045.1"/>
    </source>
</evidence>
<dbReference type="InterPro" id="IPR011856">
    <property type="entry name" value="tRNA_endonuc-like_dom_sf"/>
</dbReference>
<dbReference type="InterPro" id="IPR053148">
    <property type="entry name" value="PD-DEXK-like_domain"/>
</dbReference>
<comment type="caution">
    <text evidence="3">The sequence shown here is derived from an EMBL/GenBank/DDBJ whole genome shotgun (WGS) entry which is preliminary data.</text>
</comment>